<feature type="compositionally biased region" description="Basic residues" evidence="1">
    <location>
        <begin position="375"/>
        <end position="386"/>
    </location>
</feature>
<feature type="compositionally biased region" description="Basic and acidic residues" evidence="1">
    <location>
        <begin position="500"/>
        <end position="511"/>
    </location>
</feature>
<evidence type="ECO:0000313" key="2">
    <source>
        <dbReference type="EMBL" id="KAK5056456.1"/>
    </source>
</evidence>
<keyword evidence="3" id="KW-1185">Reference proteome</keyword>
<feature type="compositionally biased region" description="Low complexity" evidence="1">
    <location>
        <begin position="528"/>
        <end position="541"/>
    </location>
</feature>
<evidence type="ECO:0000313" key="3">
    <source>
        <dbReference type="Proteomes" id="UP001345691"/>
    </source>
</evidence>
<feature type="compositionally biased region" description="Basic and acidic residues" evidence="1">
    <location>
        <begin position="437"/>
        <end position="447"/>
    </location>
</feature>
<feature type="region of interest" description="Disordered" evidence="1">
    <location>
        <begin position="1"/>
        <end position="71"/>
    </location>
</feature>
<feature type="compositionally biased region" description="Basic and acidic residues" evidence="1">
    <location>
        <begin position="296"/>
        <end position="311"/>
    </location>
</feature>
<feature type="compositionally biased region" description="Polar residues" evidence="1">
    <location>
        <begin position="285"/>
        <end position="294"/>
    </location>
</feature>
<feature type="compositionally biased region" description="Basic and acidic residues" evidence="1">
    <location>
        <begin position="477"/>
        <end position="493"/>
    </location>
</feature>
<dbReference type="EMBL" id="JAVRRF010000018">
    <property type="protein sequence ID" value="KAK5056456.1"/>
    <property type="molecule type" value="Genomic_DNA"/>
</dbReference>
<organism evidence="2 3">
    <name type="scientific">Exophiala sideris</name>
    <dbReference type="NCBI Taxonomy" id="1016849"/>
    <lineage>
        <taxon>Eukaryota</taxon>
        <taxon>Fungi</taxon>
        <taxon>Dikarya</taxon>
        <taxon>Ascomycota</taxon>
        <taxon>Pezizomycotina</taxon>
        <taxon>Eurotiomycetes</taxon>
        <taxon>Chaetothyriomycetidae</taxon>
        <taxon>Chaetothyriales</taxon>
        <taxon>Herpotrichiellaceae</taxon>
        <taxon>Exophiala</taxon>
    </lineage>
</organism>
<accession>A0ABR0J6T3</accession>
<dbReference type="Proteomes" id="UP001345691">
    <property type="component" value="Unassembled WGS sequence"/>
</dbReference>
<proteinExistence type="predicted"/>
<comment type="caution">
    <text evidence="2">The sequence shown here is derived from an EMBL/GenBank/DDBJ whole genome shotgun (WGS) entry which is preliminary data.</text>
</comment>
<feature type="compositionally biased region" description="Polar residues" evidence="1">
    <location>
        <begin position="42"/>
        <end position="71"/>
    </location>
</feature>
<evidence type="ECO:0000256" key="1">
    <source>
        <dbReference type="SAM" id="MobiDB-lite"/>
    </source>
</evidence>
<reference evidence="2 3" key="1">
    <citation type="submission" date="2023-08" db="EMBL/GenBank/DDBJ databases">
        <title>Black Yeasts Isolated from many extreme environments.</title>
        <authorList>
            <person name="Coleine C."/>
            <person name="Stajich J.E."/>
            <person name="Selbmann L."/>
        </authorList>
    </citation>
    <scope>NUCLEOTIDE SEQUENCE [LARGE SCALE GENOMIC DNA]</scope>
    <source>
        <strain evidence="2 3">CCFEE 6328</strain>
    </source>
</reference>
<gene>
    <name evidence="2" type="ORF">LTR69_007997</name>
</gene>
<sequence>MASVFEGLIHSRRRPSRSRSESGKQLHARWGDTAISAPHDGTWSQQDPAGNDNFPSQSFGSPDSQKTLVNQSPDLAKESIKFEKISSEEVRQPAQSFIQKERNAITITIPLPWSRKKDHRRSTSVNADRSQIGRVETAPALVELPAPTGFANTIDEVIVAESRPTTEQARADSPIVHTTSPVYNDVSTFFTRAAFPEKGYGASRLPPIQTSVPPNRSQPASALSVLSPVAEKYDGLTESNNATPQDNTPTAEHIARALAASHHHDTPIGVDGHSRMTPASLTTSRIASPILSSDSDSERVHSWGAVREHSRPSSRGPGLGEVAYMRSVSRSTQGQERNGSRGPRERRRSASQDPVGRRAGSVEATHRTAQSREPSRRRASPSRRRTLSRDPALRRSDSPPPVTRRAESPVPAGRRAASQGPASRQGQSSAASTRRALSREPATHRADSPAPLGRRTKSREPSRRRGLSPRPSARRAISREPFSRRPDSIDLSKRAASVDPAHRRASPREDYGLTWRSKASEVSSPGGNSSNADLSSSTSAEEATDIETETDEIYFESRKGWNGPAVVDGESKGFYAAVIQDYKAIARDVEAEIAMAGEPAGVKEAIVNLVTNKKDKEKEKQADLRIGMDYVGPALVPSNEELWG</sequence>
<protein>
    <submittedName>
        <fullName evidence="2">Uncharacterized protein</fullName>
    </submittedName>
</protein>
<feature type="compositionally biased region" description="Basic and acidic residues" evidence="1">
    <location>
        <begin position="387"/>
        <end position="397"/>
    </location>
</feature>
<name>A0ABR0J6T3_9EURO</name>
<feature type="region of interest" description="Disordered" evidence="1">
    <location>
        <begin position="285"/>
        <end position="548"/>
    </location>
</feature>